<evidence type="ECO:0000313" key="4">
    <source>
        <dbReference type="EMBL" id="OTG20890.1"/>
    </source>
</evidence>
<dbReference type="Pfam" id="PF09724">
    <property type="entry name" value="Dcc1"/>
    <property type="match status" value="2"/>
</dbReference>
<dbReference type="EMBL" id="MNCJ02000322">
    <property type="protein sequence ID" value="KAF5799619.1"/>
    <property type="molecule type" value="Genomic_DNA"/>
</dbReference>
<gene>
    <name evidence="4" type="ORF">HannXRQ_Chr07g0198081</name>
    <name evidence="3" type="ORF">HanXRQr2_Chr07g0306531</name>
</gene>
<reference evidence="3 5" key="1">
    <citation type="journal article" date="2017" name="Nature">
        <title>The sunflower genome provides insights into oil metabolism, flowering and Asterid evolution.</title>
        <authorList>
            <person name="Badouin H."/>
            <person name="Gouzy J."/>
            <person name="Grassa C.J."/>
            <person name="Murat F."/>
            <person name="Staton S.E."/>
            <person name="Cottret L."/>
            <person name="Lelandais-Briere C."/>
            <person name="Owens G.L."/>
            <person name="Carrere S."/>
            <person name="Mayjonade B."/>
            <person name="Legrand L."/>
            <person name="Gill N."/>
            <person name="Kane N.C."/>
            <person name="Bowers J.E."/>
            <person name="Hubner S."/>
            <person name="Bellec A."/>
            <person name="Berard A."/>
            <person name="Berges H."/>
            <person name="Blanchet N."/>
            <person name="Boniface M.C."/>
            <person name="Brunel D."/>
            <person name="Catrice O."/>
            <person name="Chaidir N."/>
            <person name="Claudel C."/>
            <person name="Donnadieu C."/>
            <person name="Faraut T."/>
            <person name="Fievet G."/>
            <person name="Helmstetter N."/>
            <person name="King M."/>
            <person name="Knapp S.J."/>
            <person name="Lai Z."/>
            <person name="Le Paslier M.C."/>
            <person name="Lippi Y."/>
            <person name="Lorenzon L."/>
            <person name="Mandel J.R."/>
            <person name="Marage G."/>
            <person name="Marchand G."/>
            <person name="Marquand E."/>
            <person name="Bret-Mestries E."/>
            <person name="Morien E."/>
            <person name="Nambeesan S."/>
            <person name="Nguyen T."/>
            <person name="Pegot-Espagnet P."/>
            <person name="Pouilly N."/>
            <person name="Raftis F."/>
            <person name="Sallet E."/>
            <person name="Schiex T."/>
            <person name="Thomas J."/>
            <person name="Vandecasteele C."/>
            <person name="Vares D."/>
            <person name="Vear F."/>
            <person name="Vautrin S."/>
            <person name="Crespi M."/>
            <person name="Mangin B."/>
            <person name="Burke J.M."/>
            <person name="Salse J."/>
            <person name="Munos S."/>
            <person name="Vincourt P."/>
            <person name="Rieseberg L.H."/>
            <person name="Langlade N.B."/>
        </authorList>
    </citation>
    <scope>NUCLEOTIDE SEQUENCE [LARGE SCALE GENOMIC DNA]</scope>
    <source>
        <strain evidence="5">cv. SF193</strain>
        <tissue evidence="3">Leaves</tissue>
    </source>
</reference>
<evidence type="ECO:0000256" key="2">
    <source>
        <dbReference type="ARBA" id="ARBA00022705"/>
    </source>
</evidence>
<evidence type="ECO:0000256" key="1">
    <source>
        <dbReference type="ARBA" id="ARBA00007017"/>
    </source>
</evidence>
<reference evidence="3" key="3">
    <citation type="submission" date="2020-06" db="EMBL/GenBank/DDBJ databases">
        <title>Helianthus annuus Genome sequencing and assembly Release 2.</title>
        <authorList>
            <person name="Gouzy J."/>
            <person name="Langlade N."/>
            <person name="Munos S."/>
        </authorList>
    </citation>
    <scope>NUCLEOTIDE SEQUENCE</scope>
    <source>
        <tissue evidence="3">Leaves</tissue>
    </source>
</reference>
<accession>A0A251UC06</accession>
<dbReference type="GO" id="GO:0034088">
    <property type="term" value="P:maintenance of mitotic sister chromatid cohesion"/>
    <property type="evidence" value="ECO:0000318"/>
    <property type="project" value="GO_Central"/>
</dbReference>
<protein>
    <submittedName>
        <fullName evidence="3 4">Sister chromatid cohesion protein Dcc1</fullName>
    </submittedName>
</protein>
<dbReference type="InParanoid" id="A0A251UC06"/>
<dbReference type="EMBL" id="CM007896">
    <property type="protein sequence ID" value="OTG20890.1"/>
    <property type="molecule type" value="Genomic_DNA"/>
</dbReference>
<dbReference type="Gramene" id="mRNA:HanXRQr2_Chr07g0306531">
    <property type="protein sequence ID" value="mRNA:HanXRQr2_Chr07g0306531"/>
    <property type="gene ID" value="HanXRQr2_Chr07g0306531"/>
</dbReference>
<dbReference type="GO" id="GO:0006260">
    <property type="term" value="P:DNA replication"/>
    <property type="evidence" value="ECO:0007669"/>
    <property type="project" value="UniProtKB-KW"/>
</dbReference>
<evidence type="ECO:0000313" key="5">
    <source>
        <dbReference type="Proteomes" id="UP000215914"/>
    </source>
</evidence>
<dbReference type="STRING" id="4232.A0A251UC06"/>
<proteinExistence type="inferred from homology"/>
<name>A0A251UC06_HELAN</name>
<dbReference type="GO" id="GO:0000785">
    <property type="term" value="C:chromatin"/>
    <property type="evidence" value="ECO:0000318"/>
    <property type="project" value="GO_Central"/>
</dbReference>
<dbReference type="PANTHER" id="PTHR13395">
    <property type="entry name" value="SISTER CHROMATID COHESION PROTEIN DCC1-RELATED"/>
    <property type="match status" value="1"/>
</dbReference>
<reference evidence="4" key="2">
    <citation type="submission" date="2017-02" db="EMBL/GenBank/DDBJ databases">
        <title>Sunflower complete genome.</title>
        <authorList>
            <person name="Langlade N."/>
            <person name="Munos S."/>
        </authorList>
    </citation>
    <scope>NUCLEOTIDE SEQUENCE [LARGE SCALE GENOMIC DNA]</scope>
    <source>
        <tissue evidence="4">Leaves</tissue>
    </source>
</reference>
<dbReference type="AlphaFoldDB" id="A0A251UC06"/>
<keyword evidence="5" id="KW-1185">Reference proteome</keyword>
<sequence length="584" mass="66866">MAEKKYKIACMRGGKWETFYYNGTMSYSGWPGTTQMPETTQICMTIDTPYAMFVDHIREKMLFIPGQEMDLRYIVHQGARRTRIIGAILRNERHYLSFLQHVTRLPRHQSVLMTADLLTSHKLRMDETDPVNQRQSIRDVKAGSMEQKLKALLLQNPYTLELYEGEEETGSEGEEEMGSEGGQPYGLYQWKDLKSMLHASDEELNSALRLVSAVEVNGCWRIVDDLCIGRVLYSLVWKANALNWSLSSLDGDRFHPWGCSPAVARHCLELYASTTDGKGWELDTKRVSLELARWVLKSNGNKMELRKFMDHWSYVGLPVNLDMLKEEILLADHGDHACVYLLSDHKTLTSVSEACPPDLRNPSRCDEMVLAEIELYALQRLRIIDEDAGTLEQRLKTLLLENPYSLAEDAGFEAGPPSRLYKWGCLKSMLYVTDEELKSAIRLVGAVEINGYWRIVDDLCFHAVLYQIVSGYAGFDPLDGNEIVEYLVGYCRFSRVLARHCLELYASTTDGRVWELDAKRVRVELARWLTKLNGNRMEINNFMDMWGHIAMLERPVSLDILEGVILVKQDGDQSWVYLPSGDAR</sequence>
<keyword evidence="2" id="KW-0235">DNA replication</keyword>
<dbReference type="GO" id="GO:0031390">
    <property type="term" value="C:Ctf18 RFC-like complex"/>
    <property type="evidence" value="ECO:0000318"/>
    <property type="project" value="GO_Central"/>
</dbReference>
<dbReference type="InterPro" id="IPR019128">
    <property type="entry name" value="Dcc1"/>
</dbReference>
<dbReference type="Proteomes" id="UP000215914">
    <property type="component" value="Chromosome 7"/>
</dbReference>
<evidence type="ECO:0000313" key="3">
    <source>
        <dbReference type="EMBL" id="KAF5799619.1"/>
    </source>
</evidence>
<comment type="similarity">
    <text evidence="1">Belongs to the DCC1 family.</text>
</comment>
<dbReference type="PANTHER" id="PTHR13395:SF6">
    <property type="entry name" value="SISTER CHROMATID COHESION PROTEIN DCC1"/>
    <property type="match status" value="1"/>
</dbReference>
<dbReference type="GO" id="GO:0000775">
    <property type="term" value="C:chromosome, centromeric region"/>
    <property type="evidence" value="ECO:0000318"/>
    <property type="project" value="GO_Central"/>
</dbReference>
<organism evidence="4 5">
    <name type="scientific">Helianthus annuus</name>
    <name type="common">Common sunflower</name>
    <dbReference type="NCBI Taxonomy" id="4232"/>
    <lineage>
        <taxon>Eukaryota</taxon>
        <taxon>Viridiplantae</taxon>
        <taxon>Streptophyta</taxon>
        <taxon>Embryophyta</taxon>
        <taxon>Tracheophyta</taxon>
        <taxon>Spermatophyta</taxon>
        <taxon>Magnoliopsida</taxon>
        <taxon>eudicotyledons</taxon>
        <taxon>Gunneridae</taxon>
        <taxon>Pentapetalae</taxon>
        <taxon>asterids</taxon>
        <taxon>campanulids</taxon>
        <taxon>Asterales</taxon>
        <taxon>Asteraceae</taxon>
        <taxon>Asteroideae</taxon>
        <taxon>Heliantheae alliance</taxon>
        <taxon>Heliantheae</taxon>
        <taxon>Helianthus</taxon>
    </lineage>
</organism>